<gene>
    <name evidence="2" type="ORF">GMLC_15730</name>
</gene>
<evidence type="ECO:0000313" key="2">
    <source>
        <dbReference type="EMBL" id="GFO67994.1"/>
    </source>
</evidence>
<reference evidence="3" key="1">
    <citation type="submission" date="2020-06" db="EMBL/GenBank/DDBJ databases">
        <title>Draft genomic sequecing of Geomonas sp. Red745.</title>
        <authorList>
            <person name="Itoh H."/>
            <person name="Xu Z.X."/>
            <person name="Ushijima N."/>
            <person name="Masuda Y."/>
            <person name="Shiratori Y."/>
            <person name="Senoo K."/>
        </authorList>
    </citation>
    <scope>NUCLEOTIDE SEQUENCE [LARGE SCALE GENOMIC DNA]</scope>
    <source>
        <strain evidence="3">Red745</strain>
    </source>
</reference>
<feature type="chain" id="PRO_5028003793" description="Lipoprotein" evidence="1">
    <location>
        <begin position="31"/>
        <end position="169"/>
    </location>
</feature>
<sequence length="169" mass="17040">MYRNLALCAALLCCLILPGCGGGGSAGSNAATAKAVTKVQTAGLLPGGEVLGAIRITLGLPYGVTVALDPATGLPAANVVQLVGAADPTLVFQQVHYLAPTPTARGSLSFVVVNAQGFGALEYLAVQLDITPGYFPAAGDFTVSDFAVAGISNYQETTISNPTLSVEIK</sequence>
<keyword evidence="1" id="KW-0732">Signal</keyword>
<keyword evidence="3" id="KW-1185">Reference proteome</keyword>
<evidence type="ECO:0008006" key="4">
    <source>
        <dbReference type="Google" id="ProtNLM"/>
    </source>
</evidence>
<dbReference type="Proteomes" id="UP000587586">
    <property type="component" value="Unassembled WGS sequence"/>
</dbReference>
<feature type="signal peptide" evidence="1">
    <location>
        <begin position="1"/>
        <end position="30"/>
    </location>
</feature>
<accession>A0A6V8N7S0</accession>
<dbReference type="AlphaFoldDB" id="A0A6V8N7S0"/>
<protein>
    <recommendedName>
        <fullName evidence="4">Lipoprotein</fullName>
    </recommendedName>
</protein>
<dbReference type="EMBL" id="BLXZ01000003">
    <property type="protein sequence ID" value="GFO67994.1"/>
    <property type="molecule type" value="Genomic_DNA"/>
</dbReference>
<comment type="caution">
    <text evidence="2">The sequence shown here is derived from an EMBL/GenBank/DDBJ whole genome shotgun (WGS) entry which is preliminary data.</text>
</comment>
<dbReference type="RefSeq" id="WP_183360522.1">
    <property type="nucleotide sequence ID" value="NZ_BLXZ01000003.1"/>
</dbReference>
<evidence type="ECO:0000256" key="1">
    <source>
        <dbReference type="SAM" id="SignalP"/>
    </source>
</evidence>
<evidence type="ECO:0000313" key="3">
    <source>
        <dbReference type="Proteomes" id="UP000587586"/>
    </source>
</evidence>
<proteinExistence type="predicted"/>
<organism evidence="2 3">
    <name type="scientific">Geomonas limicola</name>
    <dbReference type="NCBI Taxonomy" id="2740186"/>
    <lineage>
        <taxon>Bacteria</taxon>
        <taxon>Pseudomonadati</taxon>
        <taxon>Thermodesulfobacteriota</taxon>
        <taxon>Desulfuromonadia</taxon>
        <taxon>Geobacterales</taxon>
        <taxon>Geobacteraceae</taxon>
        <taxon>Geomonas</taxon>
    </lineage>
</organism>
<name>A0A6V8N7S0_9BACT</name>